<accession>A0A6J7GLS7</accession>
<organism evidence="6">
    <name type="scientific">freshwater metagenome</name>
    <dbReference type="NCBI Taxonomy" id="449393"/>
    <lineage>
        <taxon>unclassified sequences</taxon>
        <taxon>metagenomes</taxon>
        <taxon>ecological metagenomes</taxon>
    </lineage>
</organism>
<protein>
    <submittedName>
        <fullName evidence="6">Unannotated protein</fullName>
    </submittedName>
</protein>
<evidence type="ECO:0000256" key="4">
    <source>
        <dbReference type="ARBA" id="ARBA00023004"/>
    </source>
</evidence>
<dbReference type="InterPro" id="IPR017938">
    <property type="entry name" value="Riboflavin_synthase-like_b-brl"/>
</dbReference>
<dbReference type="PANTHER" id="PTHR47354:SF1">
    <property type="entry name" value="CARNITINE MONOOXYGENASE REDUCTASE SUBUNIT"/>
    <property type="match status" value="1"/>
</dbReference>
<name>A0A6J7GLS7_9ZZZZ</name>
<dbReference type="GO" id="GO:0051537">
    <property type="term" value="F:2 iron, 2 sulfur cluster binding"/>
    <property type="evidence" value="ECO:0007669"/>
    <property type="project" value="UniProtKB-KW"/>
</dbReference>
<keyword evidence="5" id="KW-0411">Iron-sulfur</keyword>
<evidence type="ECO:0000256" key="2">
    <source>
        <dbReference type="ARBA" id="ARBA00022714"/>
    </source>
</evidence>
<dbReference type="SUPFAM" id="SSF52343">
    <property type="entry name" value="Ferredoxin reductase-like, C-terminal NADP-linked domain"/>
    <property type="match status" value="1"/>
</dbReference>
<evidence type="ECO:0000256" key="3">
    <source>
        <dbReference type="ARBA" id="ARBA00022723"/>
    </source>
</evidence>
<reference evidence="6" key="1">
    <citation type="submission" date="2020-05" db="EMBL/GenBank/DDBJ databases">
        <authorList>
            <person name="Chiriac C."/>
            <person name="Salcher M."/>
            <person name="Ghai R."/>
            <person name="Kavagutti S V."/>
        </authorList>
    </citation>
    <scope>NUCLEOTIDE SEQUENCE</scope>
</reference>
<proteinExistence type="predicted"/>
<dbReference type="GO" id="GO:0016491">
    <property type="term" value="F:oxidoreductase activity"/>
    <property type="evidence" value="ECO:0007669"/>
    <property type="project" value="TreeGrafter"/>
</dbReference>
<sequence>MGYEIAVRREATGGGGSRHLHDTVAAGDVVDIGGPRNTFTLAPAPEHLFIAGGIGITALLPMVEQVGRAGTPWRLLYAGRTRSSMAFTQELARWGSAVQLFPRDEGPRLDVAAVIAATSPGTKVY</sequence>
<dbReference type="CDD" id="cd06185">
    <property type="entry name" value="PDR_like"/>
    <property type="match status" value="1"/>
</dbReference>
<keyword evidence="1" id="KW-0285">Flavoprotein</keyword>
<evidence type="ECO:0000256" key="5">
    <source>
        <dbReference type="ARBA" id="ARBA00023014"/>
    </source>
</evidence>
<keyword evidence="2" id="KW-0001">2Fe-2S</keyword>
<dbReference type="GO" id="GO:0046872">
    <property type="term" value="F:metal ion binding"/>
    <property type="evidence" value="ECO:0007669"/>
    <property type="project" value="UniProtKB-KW"/>
</dbReference>
<evidence type="ECO:0000313" key="6">
    <source>
        <dbReference type="EMBL" id="CAB4909261.1"/>
    </source>
</evidence>
<evidence type="ECO:0000256" key="1">
    <source>
        <dbReference type="ARBA" id="ARBA00022630"/>
    </source>
</evidence>
<keyword evidence="4" id="KW-0408">Iron</keyword>
<dbReference type="SUPFAM" id="SSF63380">
    <property type="entry name" value="Riboflavin synthase domain-like"/>
    <property type="match status" value="1"/>
</dbReference>
<gene>
    <name evidence="6" type="ORF">UFOPK3609_00753</name>
</gene>
<dbReference type="InterPro" id="IPR039261">
    <property type="entry name" value="FNR_nucleotide-bd"/>
</dbReference>
<dbReference type="EMBL" id="CAFBMQ010000095">
    <property type="protein sequence ID" value="CAB4909261.1"/>
    <property type="molecule type" value="Genomic_DNA"/>
</dbReference>
<dbReference type="InterPro" id="IPR050415">
    <property type="entry name" value="MRET"/>
</dbReference>
<dbReference type="PANTHER" id="PTHR47354">
    <property type="entry name" value="NADH OXIDOREDUCTASE HCR"/>
    <property type="match status" value="1"/>
</dbReference>
<dbReference type="Gene3D" id="3.40.50.80">
    <property type="entry name" value="Nucleotide-binding domain of ferredoxin-NADP reductase (FNR) module"/>
    <property type="match status" value="1"/>
</dbReference>
<dbReference type="PRINTS" id="PR00409">
    <property type="entry name" value="PHDIOXRDTASE"/>
</dbReference>
<dbReference type="AlphaFoldDB" id="A0A6J7GLS7"/>
<dbReference type="Gene3D" id="2.40.30.10">
    <property type="entry name" value="Translation factors"/>
    <property type="match status" value="1"/>
</dbReference>
<keyword evidence="3" id="KW-0479">Metal-binding</keyword>